<sequence>MCFGDSNTFGTDPLVAGGRHPDDMRWTGILQQQLGADWRVIEEGLGGRTAVYDDPIEPVPTKNGATALPIALHSHRPLDVVIIALGTNDLKSMFHATPRVIAAGIGLLAHMVQTYEYGPQCAVPQVILVSPIHVKPGIAASVFAGFEEDAVERSQQLAYWIRQEAQARGCGFVDASRVAEASDADKLHMELPSHRALGTVLAEYITQHYA</sequence>
<evidence type="ECO:0000313" key="3">
    <source>
        <dbReference type="Proteomes" id="UP000619536"/>
    </source>
</evidence>
<gene>
    <name evidence="2" type="ORF">GCM10007377_01410</name>
</gene>
<dbReference type="InterPro" id="IPR013830">
    <property type="entry name" value="SGNH_hydro"/>
</dbReference>
<dbReference type="PANTHER" id="PTHR30383">
    <property type="entry name" value="THIOESTERASE 1/PROTEASE 1/LYSOPHOSPHOLIPASE L1"/>
    <property type="match status" value="1"/>
</dbReference>
<dbReference type="InterPro" id="IPR036514">
    <property type="entry name" value="SGNH_hydro_sf"/>
</dbReference>
<feature type="domain" description="SGNH hydrolase-type esterase" evidence="1">
    <location>
        <begin position="2"/>
        <end position="186"/>
    </location>
</feature>
<reference evidence="2" key="1">
    <citation type="journal article" date="2014" name="Int. J. Syst. Evol. Microbiol.">
        <title>Complete genome sequence of Corynebacterium casei LMG S-19264T (=DSM 44701T), isolated from a smear-ripened cheese.</title>
        <authorList>
            <consortium name="US DOE Joint Genome Institute (JGI-PGF)"/>
            <person name="Walter F."/>
            <person name="Albersmeier A."/>
            <person name="Kalinowski J."/>
            <person name="Ruckert C."/>
        </authorList>
    </citation>
    <scope>NUCLEOTIDE SEQUENCE</scope>
    <source>
        <strain evidence="2">CCM 8606</strain>
    </source>
</reference>
<reference evidence="2" key="2">
    <citation type="submission" date="2020-09" db="EMBL/GenBank/DDBJ databases">
        <authorList>
            <person name="Sun Q."/>
            <person name="Sedlacek I."/>
        </authorList>
    </citation>
    <scope>NUCLEOTIDE SEQUENCE</scope>
    <source>
        <strain evidence="2">CCM 8606</strain>
    </source>
</reference>
<dbReference type="InterPro" id="IPR051532">
    <property type="entry name" value="Ester_Hydrolysis_Enzymes"/>
</dbReference>
<evidence type="ECO:0000313" key="2">
    <source>
        <dbReference type="EMBL" id="GGI12528.1"/>
    </source>
</evidence>
<keyword evidence="2" id="KW-0378">Hydrolase</keyword>
<accession>A0A8J3ALH0</accession>
<organism evidence="2 3">
    <name type="scientific">Galliscardovia ingluviei</name>
    <dbReference type="NCBI Taxonomy" id="1769422"/>
    <lineage>
        <taxon>Bacteria</taxon>
        <taxon>Bacillati</taxon>
        <taxon>Actinomycetota</taxon>
        <taxon>Actinomycetes</taxon>
        <taxon>Bifidobacteriales</taxon>
        <taxon>Bifidobacteriaceae</taxon>
        <taxon>Galliscardovia</taxon>
    </lineage>
</organism>
<proteinExistence type="predicted"/>
<dbReference type="EMBL" id="BMDH01000001">
    <property type="protein sequence ID" value="GGI12528.1"/>
    <property type="molecule type" value="Genomic_DNA"/>
</dbReference>
<keyword evidence="3" id="KW-1185">Reference proteome</keyword>
<dbReference type="SUPFAM" id="SSF52266">
    <property type="entry name" value="SGNH hydrolase"/>
    <property type="match status" value="1"/>
</dbReference>
<dbReference type="Gene3D" id="3.40.50.1110">
    <property type="entry name" value="SGNH hydrolase"/>
    <property type="match status" value="1"/>
</dbReference>
<dbReference type="GO" id="GO:0016787">
    <property type="term" value="F:hydrolase activity"/>
    <property type="evidence" value="ECO:0007669"/>
    <property type="project" value="UniProtKB-KW"/>
</dbReference>
<dbReference type="Pfam" id="PF13472">
    <property type="entry name" value="Lipase_GDSL_2"/>
    <property type="match status" value="1"/>
</dbReference>
<name>A0A8J3ALH0_9BIFI</name>
<dbReference type="PANTHER" id="PTHR30383:SF29">
    <property type="entry name" value="SGNH HYDROLASE-TYPE ESTERASE DOMAIN-CONTAINING PROTEIN"/>
    <property type="match status" value="1"/>
</dbReference>
<dbReference type="AlphaFoldDB" id="A0A8J3ALH0"/>
<dbReference type="CDD" id="cd01839">
    <property type="entry name" value="SGNH_arylesterase_like"/>
    <property type="match status" value="1"/>
</dbReference>
<protein>
    <submittedName>
        <fullName evidence="2">Hydrolase</fullName>
    </submittedName>
</protein>
<evidence type="ECO:0000259" key="1">
    <source>
        <dbReference type="Pfam" id="PF13472"/>
    </source>
</evidence>
<comment type="caution">
    <text evidence="2">The sequence shown here is derived from an EMBL/GenBank/DDBJ whole genome shotgun (WGS) entry which is preliminary data.</text>
</comment>
<dbReference type="Proteomes" id="UP000619536">
    <property type="component" value="Unassembled WGS sequence"/>
</dbReference>